<keyword evidence="2" id="KW-1185">Reference proteome</keyword>
<evidence type="ECO:0000313" key="1">
    <source>
        <dbReference type="EMBL" id="MSS58967.1"/>
    </source>
</evidence>
<comment type="caution">
    <text evidence="1">The sequence shown here is derived from an EMBL/GenBank/DDBJ whole genome shotgun (WGS) entry which is preliminary data.</text>
</comment>
<reference evidence="1 2" key="1">
    <citation type="submission" date="2019-08" db="EMBL/GenBank/DDBJ databases">
        <title>In-depth cultivation of the pig gut microbiome towards novel bacterial diversity and tailored functional studies.</title>
        <authorList>
            <person name="Wylensek D."/>
            <person name="Hitch T.C.A."/>
            <person name="Clavel T."/>
        </authorList>
    </citation>
    <scope>NUCLEOTIDE SEQUENCE [LARGE SCALE GENOMIC DNA]</scope>
    <source>
        <strain evidence="1 2">Oil+RF-744-GAM-WT-6</strain>
    </source>
</reference>
<evidence type="ECO:0000313" key="2">
    <source>
        <dbReference type="Proteomes" id="UP000461880"/>
    </source>
</evidence>
<protein>
    <submittedName>
        <fullName evidence="1">CooT family nickel-binding protein</fullName>
    </submittedName>
</protein>
<proteinExistence type="predicted"/>
<dbReference type="Pfam" id="PF10133">
    <property type="entry name" value="CooT"/>
    <property type="match status" value="1"/>
</dbReference>
<gene>
    <name evidence="1" type="ORF">FYJ51_08610</name>
</gene>
<dbReference type="InterPro" id="IPR019300">
    <property type="entry name" value="CooT"/>
</dbReference>
<sequence>MCLSTVYRNARLPENIVMKNVMRMEVRGGKLIFTDLMDRKLAVDGVLDSCDLSDSWILIRTKAEDAEGEKKNG</sequence>
<name>A0A7X2TFS8_9FIRM</name>
<accession>A0A7X2TFS8</accession>
<dbReference type="EMBL" id="VUMN01000020">
    <property type="protein sequence ID" value="MSS58967.1"/>
    <property type="molecule type" value="Genomic_DNA"/>
</dbReference>
<dbReference type="RefSeq" id="WP_154505013.1">
    <property type="nucleotide sequence ID" value="NZ_VUMN01000020.1"/>
</dbReference>
<organism evidence="1 2">
    <name type="scientific">Stecheria intestinalis</name>
    <dbReference type="NCBI Taxonomy" id="2606630"/>
    <lineage>
        <taxon>Bacteria</taxon>
        <taxon>Bacillati</taxon>
        <taxon>Bacillota</taxon>
        <taxon>Erysipelotrichia</taxon>
        <taxon>Erysipelotrichales</taxon>
        <taxon>Erysipelotrichaceae</taxon>
        <taxon>Stecheria</taxon>
    </lineage>
</organism>
<dbReference type="Proteomes" id="UP000461880">
    <property type="component" value="Unassembled WGS sequence"/>
</dbReference>
<dbReference type="AlphaFoldDB" id="A0A7X2TFS8"/>